<organism evidence="2 3">
    <name type="scientific">Pseudomonas corrugata</name>
    <dbReference type="NCBI Taxonomy" id="47879"/>
    <lineage>
        <taxon>Bacteria</taxon>
        <taxon>Pseudomonadati</taxon>
        <taxon>Pseudomonadota</taxon>
        <taxon>Gammaproteobacteria</taxon>
        <taxon>Pseudomonadales</taxon>
        <taxon>Pseudomonadaceae</taxon>
        <taxon>Pseudomonas</taxon>
    </lineage>
</organism>
<gene>
    <name evidence="2" type="ORF">HNO91_14420</name>
</gene>
<evidence type="ECO:0000259" key="1">
    <source>
        <dbReference type="Pfam" id="PF22522"/>
    </source>
</evidence>
<dbReference type="Proteomes" id="UP000536720">
    <property type="component" value="Unassembled WGS sequence"/>
</dbReference>
<protein>
    <recommendedName>
        <fullName evidence="1">DUF6998 domain-containing protein</fullName>
    </recommendedName>
</protein>
<accession>A0A7Y6DHY7</accession>
<dbReference type="Pfam" id="PF22522">
    <property type="entry name" value="DUF6998"/>
    <property type="match status" value="1"/>
</dbReference>
<evidence type="ECO:0000313" key="2">
    <source>
        <dbReference type="EMBL" id="NUT87626.1"/>
    </source>
</evidence>
<reference evidence="2 3" key="1">
    <citation type="journal article" date="2020" name="Front. Plant Sci.">
        <title>Isolation of Rhizosphere Bacteria That Improve Quality and Water Stress Tolerance in Greenhouse Ornamentals.</title>
        <authorList>
            <person name="Nordstedt N.P."/>
            <person name="Jones M.L."/>
        </authorList>
    </citation>
    <scope>NUCLEOTIDE SEQUENCE [LARGE SCALE GENOMIC DNA]</scope>
    <source>
        <strain evidence="2 3">C7D2</strain>
    </source>
</reference>
<sequence length="167" mass="18537">MDGKEPVLQLPEVIRDLWKAQQALVNHYSSTRLKFTLDGRLVGDIAEALALEYFDLVLPPKRTGGVDALTRNGRTVQVKATGRINSGPAFTPGVGFADHLLFFRIDFTSNTASVAYNGPEAPVRSLLPKEDWKGTKVIALRDVQKLAAQVIREDFLPFRSSMDERVL</sequence>
<evidence type="ECO:0000313" key="3">
    <source>
        <dbReference type="Proteomes" id="UP000536720"/>
    </source>
</evidence>
<dbReference type="RefSeq" id="WP_139649978.1">
    <property type="nucleotide sequence ID" value="NZ_JABFMR010000011.1"/>
</dbReference>
<dbReference type="AlphaFoldDB" id="A0A7Y6DHY7"/>
<comment type="caution">
    <text evidence="2">The sequence shown here is derived from an EMBL/GenBank/DDBJ whole genome shotgun (WGS) entry which is preliminary data.</text>
</comment>
<proteinExistence type="predicted"/>
<dbReference type="EMBL" id="JABFMR010000011">
    <property type="protein sequence ID" value="NUT87626.1"/>
    <property type="molecule type" value="Genomic_DNA"/>
</dbReference>
<name>A0A7Y6DHY7_9PSED</name>
<feature type="domain" description="DUF6998" evidence="1">
    <location>
        <begin position="16"/>
        <end position="153"/>
    </location>
</feature>
<dbReference type="InterPro" id="IPR054267">
    <property type="entry name" value="DUF6998"/>
</dbReference>